<organism evidence="2 3">
    <name type="scientific">Holothuria leucospilota</name>
    <name type="common">Black long sea cucumber</name>
    <name type="synonym">Mertensiothuria leucospilota</name>
    <dbReference type="NCBI Taxonomy" id="206669"/>
    <lineage>
        <taxon>Eukaryota</taxon>
        <taxon>Metazoa</taxon>
        <taxon>Echinodermata</taxon>
        <taxon>Eleutherozoa</taxon>
        <taxon>Echinozoa</taxon>
        <taxon>Holothuroidea</taxon>
        <taxon>Aspidochirotacea</taxon>
        <taxon>Aspidochirotida</taxon>
        <taxon>Holothuriidae</taxon>
        <taxon>Holothuria</taxon>
    </lineage>
</organism>
<dbReference type="EMBL" id="JAIZAY010000167">
    <property type="protein sequence ID" value="KAJ8018851.1"/>
    <property type="molecule type" value="Genomic_DNA"/>
</dbReference>
<keyword evidence="3" id="KW-1185">Reference proteome</keyword>
<evidence type="ECO:0000313" key="2">
    <source>
        <dbReference type="EMBL" id="KAJ8018851.1"/>
    </source>
</evidence>
<comment type="caution">
    <text evidence="2">The sequence shown here is derived from an EMBL/GenBank/DDBJ whole genome shotgun (WGS) entry which is preliminary data.</text>
</comment>
<protein>
    <submittedName>
        <fullName evidence="2">Uncharacterized protein</fullName>
    </submittedName>
</protein>
<dbReference type="PANTHER" id="PTHR33480:SF1">
    <property type="entry name" value="TYR RECOMBINASE DOMAIN-CONTAINING PROTEIN"/>
    <property type="match status" value="1"/>
</dbReference>
<evidence type="ECO:0000256" key="1">
    <source>
        <dbReference type="SAM" id="MobiDB-lite"/>
    </source>
</evidence>
<reference evidence="2" key="1">
    <citation type="submission" date="2021-10" db="EMBL/GenBank/DDBJ databases">
        <title>Tropical sea cucumber genome reveals ecological adaptation and Cuvierian tubules defense mechanism.</title>
        <authorList>
            <person name="Chen T."/>
        </authorList>
    </citation>
    <scope>NUCLEOTIDE SEQUENCE</scope>
    <source>
        <strain evidence="2">Nanhai2018</strain>
        <tissue evidence="2">Muscle</tissue>
    </source>
</reference>
<dbReference type="OrthoDB" id="5376140at2759"/>
<name>A0A9Q0YCC9_HOLLE</name>
<feature type="compositionally biased region" description="Basic residues" evidence="1">
    <location>
        <begin position="101"/>
        <end position="110"/>
    </location>
</feature>
<evidence type="ECO:0000313" key="3">
    <source>
        <dbReference type="Proteomes" id="UP001152320"/>
    </source>
</evidence>
<proteinExistence type="predicted"/>
<dbReference type="PANTHER" id="PTHR33480">
    <property type="entry name" value="SET DOMAIN-CONTAINING PROTEIN-RELATED"/>
    <property type="match status" value="1"/>
</dbReference>
<dbReference type="AlphaFoldDB" id="A0A9Q0YCC9"/>
<feature type="region of interest" description="Disordered" evidence="1">
    <location>
        <begin position="58"/>
        <end position="111"/>
    </location>
</feature>
<gene>
    <name evidence="2" type="ORF">HOLleu_42936</name>
</gene>
<dbReference type="Proteomes" id="UP001152320">
    <property type="component" value="Unassembled WGS sequence"/>
</dbReference>
<feature type="compositionally biased region" description="Acidic residues" evidence="1">
    <location>
        <begin position="73"/>
        <end position="82"/>
    </location>
</feature>
<accession>A0A9Q0YCC9</accession>
<sequence>MGHDIRTHREYYRLPEQTLQLAKVSKVLFSRENGNLHSMPGKSLDDIQISPDEEVPVDESIMDDSQKPSATTDDSDVTDVEDNSEHLGSEAISPAENSVVKKTRSVKKKPWTPQEKQIIATKFINSFVTSKLPGKKEILDVINQEPLLKSRKWTNVKDFILNQLKKNDPMDFFQTL</sequence>